<gene>
    <name evidence="1" type="primary">AVEN_261785_1</name>
    <name evidence="1" type="ORF">TNCT_199881</name>
</gene>
<evidence type="ECO:0000313" key="2">
    <source>
        <dbReference type="Proteomes" id="UP000887116"/>
    </source>
</evidence>
<sequence length="138" mass="15686">MKGVSLNAWCLTAAQNRSEYPTQRHLPKLVQQWLNFFENHAGSMKMDLVDVSMIQMALTLARHKICFETKIDSKAKRKQKGNRIMLSDNNITLSMGPEEAEVVNNLRLGNSIESKHSEGSCAISEEKKIFLIKLLLVR</sequence>
<dbReference type="AlphaFoldDB" id="A0A8X6KKV7"/>
<dbReference type="EMBL" id="BMAO01021644">
    <property type="protein sequence ID" value="GFQ76306.1"/>
    <property type="molecule type" value="Genomic_DNA"/>
</dbReference>
<evidence type="ECO:0000313" key="1">
    <source>
        <dbReference type="EMBL" id="GFQ76306.1"/>
    </source>
</evidence>
<reference evidence="1" key="1">
    <citation type="submission" date="2020-07" db="EMBL/GenBank/DDBJ databases">
        <title>Multicomponent nature underlies the extraordinary mechanical properties of spider dragline silk.</title>
        <authorList>
            <person name="Kono N."/>
            <person name="Nakamura H."/>
            <person name="Mori M."/>
            <person name="Yoshida Y."/>
            <person name="Ohtoshi R."/>
            <person name="Malay A.D."/>
            <person name="Moran D.A.P."/>
            <person name="Tomita M."/>
            <person name="Numata K."/>
            <person name="Arakawa K."/>
        </authorList>
    </citation>
    <scope>NUCLEOTIDE SEQUENCE</scope>
</reference>
<accession>A0A8X6KKV7</accession>
<protein>
    <submittedName>
        <fullName evidence="1">Uncharacterized protein</fullName>
    </submittedName>
</protein>
<dbReference type="Proteomes" id="UP000887116">
    <property type="component" value="Unassembled WGS sequence"/>
</dbReference>
<organism evidence="1 2">
    <name type="scientific">Trichonephila clavata</name>
    <name type="common">Joro spider</name>
    <name type="synonym">Nephila clavata</name>
    <dbReference type="NCBI Taxonomy" id="2740835"/>
    <lineage>
        <taxon>Eukaryota</taxon>
        <taxon>Metazoa</taxon>
        <taxon>Ecdysozoa</taxon>
        <taxon>Arthropoda</taxon>
        <taxon>Chelicerata</taxon>
        <taxon>Arachnida</taxon>
        <taxon>Araneae</taxon>
        <taxon>Araneomorphae</taxon>
        <taxon>Entelegynae</taxon>
        <taxon>Araneoidea</taxon>
        <taxon>Nephilidae</taxon>
        <taxon>Trichonephila</taxon>
    </lineage>
</organism>
<proteinExistence type="predicted"/>
<keyword evidence="2" id="KW-1185">Reference proteome</keyword>
<comment type="caution">
    <text evidence="1">The sequence shown here is derived from an EMBL/GenBank/DDBJ whole genome shotgun (WGS) entry which is preliminary data.</text>
</comment>
<name>A0A8X6KKV7_TRICU</name>